<dbReference type="InParanoid" id="A9B992"/>
<proteinExistence type="predicted"/>
<organism evidence="1 2">
    <name type="scientific">Herpetosiphon aurantiacus (strain ATCC 23779 / DSM 785 / 114-95)</name>
    <dbReference type="NCBI Taxonomy" id="316274"/>
    <lineage>
        <taxon>Bacteria</taxon>
        <taxon>Bacillati</taxon>
        <taxon>Chloroflexota</taxon>
        <taxon>Chloroflexia</taxon>
        <taxon>Herpetosiphonales</taxon>
        <taxon>Herpetosiphonaceae</taxon>
        <taxon>Herpetosiphon</taxon>
    </lineage>
</organism>
<reference evidence="1 2" key="1">
    <citation type="journal article" date="2011" name="Stand. Genomic Sci.">
        <title>Complete genome sequence of the filamentous gliding predatory bacterium Herpetosiphon aurantiacus type strain (114-95(T)).</title>
        <authorList>
            <person name="Kiss H."/>
            <person name="Nett M."/>
            <person name="Domin N."/>
            <person name="Martin K."/>
            <person name="Maresca J.A."/>
            <person name="Copeland A."/>
            <person name="Lapidus A."/>
            <person name="Lucas S."/>
            <person name="Berry K.W."/>
            <person name="Glavina Del Rio T."/>
            <person name="Dalin E."/>
            <person name="Tice H."/>
            <person name="Pitluck S."/>
            <person name="Richardson P."/>
            <person name="Bruce D."/>
            <person name="Goodwin L."/>
            <person name="Han C."/>
            <person name="Detter J.C."/>
            <person name="Schmutz J."/>
            <person name="Brettin T."/>
            <person name="Land M."/>
            <person name="Hauser L."/>
            <person name="Kyrpides N.C."/>
            <person name="Ivanova N."/>
            <person name="Goker M."/>
            <person name="Woyke T."/>
            <person name="Klenk H.P."/>
            <person name="Bryant D.A."/>
        </authorList>
    </citation>
    <scope>NUCLEOTIDE SEQUENCE [LARGE SCALE GENOMIC DNA]</scope>
    <source>
        <strain evidence="2">ATCC 23779 / DSM 785 / 114-95</strain>
        <plasmid evidence="1">pHAU02</plasmid>
    </source>
</reference>
<evidence type="ECO:0000313" key="1">
    <source>
        <dbReference type="EMBL" id="ABX07906.1"/>
    </source>
</evidence>
<sequence length="419" mass="48440">MGIGDGRDYPSLSDGELNRIREEVRRSGYPLEQRVSHICHAALDGPTRLFPPGSITYREDGVYYSPDPVSQPWQRIDLPFPAYPSWDMDNYSYGTKRTIYRETRQTDHHMAAVWREVDQVLSVRSTAWVCDEPVDASLAVEAQALIECKHRERRLLVGIHDPQSSGSSSPIFSPLARTRLLHTVGQAIPDPLYGLPWVTPLLLESRGENEAKRDWRTNDEKLIYAATGSLYDYLIHQWQPWTETMIHPFLVESGIWSILAPRLDDPWFSLQRWIATELQPAWWEAFNAQHAQWHIVPPIQLALPILCVDMPLYQTTIDQDGQVQALVPIPAMVVEERMQDWPGRLNQVLYDVKPRFDTYRSAPVVVVHVDHLMPILIRLSEWINAWYAALEHHEHDPVLVQTWPLEVALWEAYYHHTTA</sequence>
<accession>A9B992</accession>
<gene>
    <name evidence="1" type="ordered locus">Haur_5279</name>
</gene>
<keyword evidence="1" id="KW-0614">Plasmid</keyword>
<dbReference type="KEGG" id="hau:Haur_5279"/>
<geneLocation type="plasmid" evidence="1 2">
    <name>pHAU02</name>
</geneLocation>
<dbReference type="BioCyc" id="HAUR316274:GHYA-5341-MONOMER"/>
<dbReference type="AlphaFoldDB" id="A9B992"/>
<dbReference type="Proteomes" id="UP000000787">
    <property type="component" value="Plasmid pHAU02"/>
</dbReference>
<name>A9B992_HERA2</name>
<dbReference type="HOGENOM" id="CLU_655173_0_0_0"/>
<protein>
    <submittedName>
        <fullName evidence="1">Uncharacterized protein</fullName>
    </submittedName>
</protein>
<evidence type="ECO:0000313" key="2">
    <source>
        <dbReference type="Proteomes" id="UP000000787"/>
    </source>
</evidence>
<keyword evidence="2" id="KW-1185">Reference proteome</keyword>
<dbReference type="EMBL" id="CP000877">
    <property type="protein sequence ID" value="ABX07906.1"/>
    <property type="molecule type" value="Genomic_DNA"/>
</dbReference>